<accession>A0A9N9YIX2</accession>
<evidence type="ECO:0000256" key="2">
    <source>
        <dbReference type="ARBA" id="ARBA00022771"/>
    </source>
</evidence>
<dbReference type="AlphaFoldDB" id="A0A9N9YIX2"/>
<keyword evidence="7" id="KW-1185">Reference proteome</keyword>
<evidence type="ECO:0000259" key="5">
    <source>
        <dbReference type="PROSITE" id="PS50865"/>
    </source>
</evidence>
<evidence type="ECO:0000313" key="6">
    <source>
        <dbReference type="EMBL" id="CAH0018981.1"/>
    </source>
</evidence>
<evidence type="ECO:0000313" key="7">
    <source>
        <dbReference type="Proteomes" id="UP000696573"/>
    </source>
</evidence>
<organism evidence="6 7">
    <name type="scientific">Clonostachys rhizophaga</name>
    <dbReference type="NCBI Taxonomy" id="160324"/>
    <lineage>
        <taxon>Eukaryota</taxon>
        <taxon>Fungi</taxon>
        <taxon>Dikarya</taxon>
        <taxon>Ascomycota</taxon>
        <taxon>Pezizomycotina</taxon>
        <taxon>Sordariomycetes</taxon>
        <taxon>Hypocreomycetidae</taxon>
        <taxon>Hypocreales</taxon>
        <taxon>Bionectriaceae</taxon>
        <taxon>Clonostachys</taxon>
    </lineage>
</organism>
<feature type="domain" description="MYND-type" evidence="5">
    <location>
        <begin position="26"/>
        <end position="70"/>
    </location>
</feature>
<comment type="caution">
    <text evidence="6">The sequence shown here is derived from an EMBL/GenBank/DDBJ whole genome shotgun (WGS) entry which is preliminary data.</text>
</comment>
<proteinExistence type="predicted"/>
<sequence length="418" mass="48254">MENEDYPSPTGHKRLPDSCVDGQRACENCHEPGASMVCANCKATDIGNICTRYCSQRCQQENWEDHKKVCHDRRRLIRAARAFVLIWDEFQALTYDRDYNFVRSDEDRRVIHIGFPDLRSALDYGGWTGKTIFRPFLGSAVPANVDTDVKRAILHRNKCTEVVDIGRPLIDSIFKPLCTRILVASVEPKDIAMVTVSKHVSPMSDAHDILYLELASGDGFALDVSGCQYGWRESIYTWDCFLRHRARLFSYTSLDDVNRILARNMEELRLTPTDAGRASRELRHEIVQQVVESIKAFFRTRQTSVRSFMSAGNDSFPDRVADLTSHATVKIQESIHHMTVNRGLGRWYLDIEKFGLRRMVLRDEELAHKMKRVFLAQEDIDSVRLKYTDEPQEIAEKKRVKDVARLWNERVREYGCLS</sequence>
<dbReference type="Gene3D" id="6.10.140.2220">
    <property type="match status" value="1"/>
</dbReference>
<keyword evidence="1" id="KW-0479">Metal-binding</keyword>
<dbReference type="GO" id="GO:0008270">
    <property type="term" value="F:zinc ion binding"/>
    <property type="evidence" value="ECO:0007669"/>
    <property type="project" value="UniProtKB-KW"/>
</dbReference>
<dbReference type="OrthoDB" id="432970at2759"/>
<evidence type="ECO:0000256" key="4">
    <source>
        <dbReference type="PROSITE-ProRule" id="PRU00134"/>
    </source>
</evidence>
<dbReference type="InterPro" id="IPR002893">
    <property type="entry name" value="Znf_MYND"/>
</dbReference>
<reference evidence="6" key="1">
    <citation type="submission" date="2021-10" db="EMBL/GenBank/DDBJ databases">
        <authorList>
            <person name="Piombo E."/>
        </authorList>
    </citation>
    <scope>NUCLEOTIDE SEQUENCE</scope>
</reference>
<dbReference type="SUPFAM" id="SSF144232">
    <property type="entry name" value="HIT/MYND zinc finger-like"/>
    <property type="match status" value="1"/>
</dbReference>
<dbReference type="Pfam" id="PF01753">
    <property type="entry name" value="zf-MYND"/>
    <property type="match status" value="1"/>
</dbReference>
<keyword evidence="3" id="KW-0862">Zinc</keyword>
<gene>
    <name evidence="6" type="ORF">CRHIZ90672A_00005612</name>
</gene>
<name>A0A9N9YIX2_9HYPO</name>
<dbReference type="PROSITE" id="PS50865">
    <property type="entry name" value="ZF_MYND_2"/>
    <property type="match status" value="1"/>
</dbReference>
<evidence type="ECO:0000256" key="1">
    <source>
        <dbReference type="ARBA" id="ARBA00022723"/>
    </source>
</evidence>
<keyword evidence="2 4" id="KW-0863">Zinc-finger</keyword>
<evidence type="ECO:0000256" key="3">
    <source>
        <dbReference type="ARBA" id="ARBA00022833"/>
    </source>
</evidence>
<protein>
    <recommendedName>
        <fullName evidence="5">MYND-type domain-containing protein</fullName>
    </recommendedName>
</protein>
<dbReference type="Proteomes" id="UP000696573">
    <property type="component" value="Unassembled WGS sequence"/>
</dbReference>
<dbReference type="EMBL" id="CABFNQ020000544">
    <property type="protein sequence ID" value="CAH0018981.1"/>
    <property type="molecule type" value="Genomic_DNA"/>
</dbReference>